<gene>
    <name evidence="2" type="ORF">CTRI78_v005338</name>
</gene>
<feature type="chain" id="PRO_5020886343" evidence="1">
    <location>
        <begin position="30"/>
        <end position="335"/>
    </location>
</feature>
<dbReference type="EMBL" id="RYZW01000043">
    <property type="protein sequence ID" value="TDZ58525.1"/>
    <property type="molecule type" value="Genomic_DNA"/>
</dbReference>
<evidence type="ECO:0000256" key="1">
    <source>
        <dbReference type="SAM" id="SignalP"/>
    </source>
</evidence>
<dbReference type="AlphaFoldDB" id="A0A4R8RF02"/>
<reference evidence="2 3" key="1">
    <citation type="submission" date="2018-12" db="EMBL/GenBank/DDBJ databases">
        <title>Genome sequence and assembly of Colletotrichum trifolii.</title>
        <authorList>
            <person name="Gan P."/>
            <person name="Shirasu K."/>
        </authorList>
    </citation>
    <scope>NUCLEOTIDE SEQUENCE [LARGE SCALE GENOMIC DNA]</scope>
    <source>
        <strain evidence="2 3">543-2</strain>
    </source>
</reference>
<accession>A0A4R8RF02</accession>
<evidence type="ECO:0000313" key="3">
    <source>
        <dbReference type="Proteomes" id="UP000295703"/>
    </source>
</evidence>
<sequence length="335" mass="37423">MFLQTNLLVSESLSLLCILLLSCLPPIGASPTTLPGTLSFDEQHLAKRVKTPFPLFPHDYDGQVAKGRWLKGLFPLTNEQAQDYNGGKSIASPFRLPVELDNWGWSSHMLRWPFPAEEDWPQYEDSLDEAFADSAFPVDQTKGIALFTSHDRQFEFRDGSPGKPTGAQYTNVVNPQSGAIIFDANWSPKAMKAESKANKGDVPDLDTLSDIAYFQWLIGGKIANIHPNNLKLVFRAHIIYKPTFDIIVEAFRRSGHEKVPGWADRVTFQMNTDEGLAILGSTHGSSTAWLLLQHKELIGLKDIKEVTIWDSKGGFALDHSIKDTNLNLRFTIVDV</sequence>
<name>A0A4R8RF02_COLTR</name>
<keyword evidence="3" id="KW-1185">Reference proteome</keyword>
<dbReference type="Proteomes" id="UP000295703">
    <property type="component" value="Unassembled WGS sequence"/>
</dbReference>
<protein>
    <submittedName>
        <fullName evidence="2">Uncharacterized protein</fullName>
    </submittedName>
</protein>
<feature type="signal peptide" evidence="1">
    <location>
        <begin position="1"/>
        <end position="29"/>
    </location>
</feature>
<keyword evidence="1" id="KW-0732">Signal</keyword>
<organism evidence="2 3">
    <name type="scientific">Colletotrichum trifolii</name>
    <dbReference type="NCBI Taxonomy" id="5466"/>
    <lineage>
        <taxon>Eukaryota</taxon>
        <taxon>Fungi</taxon>
        <taxon>Dikarya</taxon>
        <taxon>Ascomycota</taxon>
        <taxon>Pezizomycotina</taxon>
        <taxon>Sordariomycetes</taxon>
        <taxon>Hypocreomycetidae</taxon>
        <taxon>Glomerellales</taxon>
        <taxon>Glomerellaceae</taxon>
        <taxon>Colletotrichum</taxon>
        <taxon>Colletotrichum orbiculare species complex</taxon>
    </lineage>
</organism>
<proteinExistence type="predicted"/>
<dbReference type="STRING" id="5466.A0A4R8RF02"/>
<evidence type="ECO:0000313" key="2">
    <source>
        <dbReference type="EMBL" id="TDZ58525.1"/>
    </source>
</evidence>
<comment type="caution">
    <text evidence="2">The sequence shown here is derived from an EMBL/GenBank/DDBJ whole genome shotgun (WGS) entry which is preliminary data.</text>
</comment>